<protein>
    <submittedName>
        <fullName evidence="7">RNA polymerase sigma factor</fullName>
    </submittedName>
</protein>
<reference evidence="8" key="1">
    <citation type="journal article" date="2019" name="Int. J. Syst. Evol. Microbiol.">
        <title>The Global Catalogue of Microorganisms (GCM) 10K type strain sequencing project: providing services to taxonomists for standard genome sequencing and annotation.</title>
        <authorList>
            <consortium name="The Broad Institute Genomics Platform"/>
            <consortium name="The Broad Institute Genome Sequencing Center for Infectious Disease"/>
            <person name="Wu L."/>
            <person name="Ma J."/>
        </authorList>
    </citation>
    <scope>NUCLEOTIDE SEQUENCE [LARGE SCALE GENOMIC DNA]</scope>
    <source>
        <strain evidence="8">CGMCC 1.18578</strain>
    </source>
</reference>
<dbReference type="Gene3D" id="1.10.10.10">
    <property type="entry name" value="Winged helix-like DNA-binding domain superfamily/Winged helix DNA-binding domain"/>
    <property type="match status" value="1"/>
</dbReference>
<dbReference type="InterPro" id="IPR013324">
    <property type="entry name" value="RNA_pol_sigma_r3/r4-like"/>
</dbReference>
<sequence>MQTSLLLLLGSNFHRLSSTAQEQIYREFYHFLYAPIMYMINDHSATEDIIHDTFLMTLRKTPTVESEEHLKAWIRVVSRNFTFTYMRKRKRTRSDVSLDDEQSGMHGYHAQVATSVEQEVEVKSLEEQIGEHLKALKDDQRAVIELKWKKGLSYKEIATEIQDTENGVRRKLHRARVFLKKKLRMDWGERHE</sequence>
<comment type="similarity">
    <text evidence="1">Belongs to the sigma-70 factor family. ECF subfamily.</text>
</comment>
<organism evidence="7 8">
    <name type="scientific">Cohnella yongneupensis</name>
    <dbReference type="NCBI Taxonomy" id="425006"/>
    <lineage>
        <taxon>Bacteria</taxon>
        <taxon>Bacillati</taxon>
        <taxon>Bacillota</taxon>
        <taxon>Bacilli</taxon>
        <taxon>Bacillales</taxon>
        <taxon>Paenibacillaceae</taxon>
        <taxon>Cohnella</taxon>
    </lineage>
</organism>
<accession>A0ABW0R1N7</accession>
<dbReference type="InterPro" id="IPR039425">
    <property type="entry name" value="RNA_pol_sigma-70-like"/>
</dbReference>
<dbReference type="EMBL" id="JBHSNC010000043">
    <property type="protein sequence ID" value="MFC5530603.1"/>
    <property type="molecule type" value="Genomic_DNA"/>
</dbReference>
<evidence type="ECO:0000256" key="2">
    <source>
        <dbReference type="ARBA" id="ARBA00023015"/>
    </source>
</evidence>
<evidence type="ECO:0000256" key="1">
    <source>
        <dbReference type="ARBA" id="ARBA00010641"/>
    </source>
</evidence>
<dbReference type="SUPFAM" id="SSF88659">
    <property type="entry name" value="Sigma3 and sigma4 domains of RNA polymerase sigma factors"/>
    <property type="match status" value="1"/>
</dbReference>
<evidence type="ECO:0000259" key="5">
    <source>
        <dbReference type="Pfam" id="PF04542"/>
    </source>
</evidence>
<proteinExistence type="inferred from homology"/>
<dbReference type="Pfam" id="PF04542">
    <property type="entry name" value="Sigma70_r2"/>
    <property type="match status" value="1"/>
</dbReference>
<evidence type="ECO:0000313" key="7">
    <source>
        <dbReference type="EMBL" id="MFC5530603.1"/>
    </source>
</evidence>
<evidence type="ECO:0000313" key="8">
    <source>
        <dbReference type="Proteomes" id="UP001596108"/>
    </source>
</evidence>
<dbReference type="PANTHER" id="PTHR43133:SF51">
    <property type="entry name" value="RNA POLYMERASE SIGMA FACTOR"/>
    <property type="match status" value="1"/>
</dbReference>
<keyword evidence="4" id="KW-0804">Transcription</keyword>
<feature type="domain" description="RNA polymerase sigma-70 region 2" evidence="5">
    <location>
        <begin position="24"/>
        <end position="92"/>
    </location>
</feature>
<dbReference type="Gene3D" id="1.10.1740.10">
    <property type="match status" value="1"/>
</dbReference>
<dbReference type="InterPro" id="IPR014284">
    <property type="entry name" value="RNA_pol_sigma-70_dom"/>
</dbReference>
<dbReference type="InterPro" id="IPR013249">
    <property type="entry name" value="RNA_pol_sigma70_r4_t2"/>
</dbReference>
<dbReference type="SUPFAM" id="SSF88946">
    <property type="entry name" value="Sigma2 domain of RNA polymerase sigma factors"/>
    <property type="match status" value="1"/>
</dbReference>
<dbReference type="CDD" id="cd06171">
    <property type="entry name" value="Sigma70_r4"/>
    <property type="match status" value="1"/>
</dbReference>
<dbReference type="InterPro" id="IPR036388">
    <property type="entry name" value="WH-like_DNA-bd_sf"/>
</dbReference>
<evidence type="ECO:0000259" key="6">
    <source>
        <dbReference type="Pfam" id="PF08281"/>
    </source>
</evidence>
<dbReference type="NCBIfam" id="TIGR02937">
    <property type="entry name" value="sigma70-ECF"/>
    <property type="match status" value="1"/>
</dbReference>
<name>A0ABW0R1N7_9BACL</name>
<dbReference type="PANTHER" id="PTHR43133">
    <property type="entry name" value="RNA POLYMERASE ECF-TYPE SIGMA FACTO"/>
    <property type="match status" value="1"/>
</dbReference>
<dbReference type="InterPro" id="IPR013325">
    <property type="entry name" value="RNA_pol_sigma_r2"/>
</dbReference>
<dbReference type="Pfam" id="PF08281">
    <property type="entry name" value="Sigma70_r4_2"/>
    <property type="match status" value="1"/>
</dbReference>
<dbReference type="Proteomes" id="UP001596108">
    <property type="component" value="Unassembled WGS sequence"/>
</dbReference>
<keyword evidence="8" id="KW-1185">Reference proteome</keyword>
<feature type="domain" description="RNA polymerase sigma factor 70 region 4 type 2" evidence="6">
    <location>
        <begin position="128"/>
        <end position="179"/>
    </location>
</feature>
<gene>
    <name evidence="7" type="ORF">ACFPQ4_14285</name>
</gene>
<evidence type="ECO:0000256" key="4">
    <source>
        <dbReference type="ARBA" id="ARBA00023163"/>
    </source>
</evidence>
<evidence type="ECO:0000256" key="3">
    <source>
        <dbReference type="ARBA" id="ARBA00023082"/>
    </source>
</evidence>
<keyword evidence="3" id="KW-0731">Sigma factor</keyword>
<dbReference type="InterPro" id="IPR007627">
    <property type="entry name" value="RNA_pol_sigma70_r2"/>
</dbReference>
<comment type="caution">
    <text evidence="7">The sequence shown here is derived from an EMBL/GenBank/DDBJ whole genome shotgun (WGS) entry which is preliminary data.</text>
</comment>
<keyword evidence="2" id="KW-0805">Transcription regulation</keyword>
<dbReference type="RefSeq" id="WP_378112547.1">
    <property type="nucleotide sequence ID" value="NZ_JBHSNC010000043.1"/>
</dbReference>